<organism evidence="2 4">
    <name type="scientific">Rotaria magnacalcarata</name>
    <dbReference type="NCBI Taxonomy" id="392030"/>
    <lineage>
        <taxon>Eukaryota</taxon>
        <taxon>Metazoa</taxon>
        <taxon>Spiralia</taxon>
        <taxon>Gnathifera</taxon>
        <taxon>Rotifera</taxon>
        <taxon>Eurotatoria</taxon>
        <taxon>Bdelloidea</taxon>
        <taxon>Philodinida</taxon>
        <taxon>Philodinidae</taxon>
        <taxon>Rotaria</taxon>
    </lineage>
</organism>
<feature type="non-terminal residue" evidence="2">
    <location>
        <position position="1"/>
    </location>
</feature>
<feature type="compositionally biased region" description="Polar residues" evidence="1">
    <location>
        <begin position="20"/>
        <end position="37"/>
    </location>
</feature>
<feature type="region of interest" description="Disordered" evidence="1">
    <location>
        <begin position="1"/>
        <end position="37"/>
    </location>
</feature>
<dbReference type="Proteomes" id="UP000681720">
    <property type="component" value="Unassembled WGS sequence"/>
</dbReference>
<dbReference type="EMBL" id="CAJOBH010247854">
    <property type="protein sequence ID" value="CAF5130447.1"/>
    <property type="molecule type" value="Genomic_DNA"/>
</dbReference>
<proteinExistence type="predicted"/>
<dbReference type="AlphaFoldDB" id="A0A8S3FQW9"/>
<reference evidence="2" key="1">
    <citation type="submission" date="2021-02" db="EMBL/GenBank/DDBJ databases">
        <authorList>
            <person name="Nowell W R."/>
        </authorList>
    </citation>
    <scope>NUCLEOTIDE SEQUENCE</scope>
</reference>
<evidence type="ECO:0000313" key="4">
    <source>
        <dbReference type="Proteomes" id="UP000681967"/>
    </source>
</evidence>
<evidence type="ECO:0000313" key="3">
    <source>
        <dbReference type="EMBL" id="CAF5206648.1"/>
    </source>
</evidence>
<protein>
    <submittedName>
        <fullName evidence="2">Uncharacterized protein</fullName>
    </submittedName>
</protein>
<dbReference type="Proteomes" id="UP000681967">
    <property type="component" value="Unassembled WGS sequence"/>
</dbReference>
<evidence type="ECO:0000256" key="1">
    <source>
        <dbReference type="SAM" id="MobiDB-lite"/>
    </source>
</evidence>
<evidence type="ECO:0000313" key="2">
    <source>
        <dbReference type="EMBL" id="CAF5130447.1"/>
    </source>
</evidence>
<dbReference type="EMBL" id="CAJOBJ010349777">
    <property type="protein sequence ID" value="CAF5206648.1"/>
    <property type="molecule type" value="Genomic_DNA"/>
</dbReference>
<accession>A0A8S3FQW9</accession>
<sequence>IEFEEDLPTSIRESLAGDGTSESFSSNSISPDSVDQQDALSSTVIIDCAQNLVRASISHATSESTEPPQATEPI</sequence>
<comment type="caution">
    <text evidence="2">The sequence shown here is derived from an EMBL/GenBank/DDBJ whole genome shotgun (WGS) entry which is preliminary data.</text>
</comment>
<name>A0A8S3FQW9_9BILA</name>
<gene>
    <name evidence="2" type="ORF">BYL167_LOCUS68423</name>
    <name evidence="3" type="ORF">GIL414_LOCUS78372</name>
</gene>